<organism evidence="1">
    <name type="scientific">Zea mays</name>
    <name type="common">Maize</name>
    <dbReference type="NCBI Taxonomy" id="4577"/>
    <lineage>
        <taxon>Eukaryota</taxon>
        <taxon>Viridiplantae</taxon>
        <taxon>Streptophyta</taxon>
        <taxon>Embryophyta</taxon>
        <taxon>Tracheophyta</taxon>
        <taxon>Spermatophyta</taxon>
        <taxon>Magnoliopsida</taxon>
        <taxon>Liliopsida</taxon>
        <taxon>Poales</taxon>
        <taxon>Poaceae</taxon>
        <taxon>PACMAD clade</taxon>
        <taxon>Panicoideae</taxon>
        <taxon>Andropogonodae</taxon>
        <taxon>Andropogoneae</taxon>
        <taxon>Tripsacinae</taxon>
        <taxon>Zea</taxon>
    </lineage>
</organism>
<reference evidence="1" key="1">
    <citation type="journal article" date="2009" name="PLoS Genet.">
        <title>Sequencing, mapping, and analysis of 27,455 maize full-length cDNAs.</title>
        <authorList>
            <person name="Soderlund C."/>
            <person name="Descour A."/>
            <person name="Kudrna D."/>
            <person name="Bomhoff M."/>
            <person name="Boyd L."/>
            <person name="Currie J."/>
            <person name="Angelova A."/>
            <person name="Collura K."/>
            <person name="Wissotski M."/>
            <person name="Ashley E."/>
            <person name="Morrow D."/>
            <person name="Fernandes J."/>
            <person name="Walbot V."/>
            <person name="Yu Y."/>
        </authorList>
    </citation>
    <scope>NUCLEOTIDE SEQUENCE</scope>
    <source>
        <strain evidence="1">B73</strain>
    </source>
</reference>
<evidence type="ECO:0000313" key="1">
    <source>
        <dbReference type="EMBL" id="ACR34552.1"/>
    </source>
</evidence>
<protein>
    <submittedName>
        <fullName evidence="1">Uncharacterized protein</fullName>
    </submittedName>
</protein>
<dbReference type="EMBL" id="BT084199">
    <property type="protein sequence ID" value="ACR34552.1"/>
    <property type="molecule type" value="mRNA"/>
</dbReference>
<name>C4J052_MAIZE</name>
<dbReference type="AlphaFoldDB" id="C4J052"/>
<proteinExistence type="evidence at transcript level"/>
<accession>C4J052</accession>
<sequence>MVKRNFSRSCCSQALFSADSTSNEKQQALGSFVTHQCKRRLHEPRPSLVNKNVFLFVPTKLQKC</sequence>